<dbReference type="GO" id="GO:0090729">
    <property type="term" value="F:toxin activity"/>
    <property type="evidence" value="ECO:0007669"/>
    <property type="project" value="UniProtKB-KW"/>
</dbReference>
<dbReference type="Proteomes" id="UP000192491">
    <property type="component" value="Unassembled WGS sequence"/>
</dbReference>
<keyword evidence="4 8" id="KW-0479">Metal-binding</keyword>
<dbReference type="GO" id="GO:0004540">
    <property type="term" value="F:RNA nuclease activity"/>
    <property type="evidence" value="ECO:0007669"/>
    <property type="project" value="InterPro"/>
</dbReference>
<proteinExistence type="inferred from homology"/>
<evidence type="ECO:0000256" key="2">
    <source>
        <dbReference type="ARBA" id="ARBA00022649"/>
    </source>
</evidence>
<evidence type="ECO:0000256" key="7">
    <source>
        <dbReference type="ARBA" id="ARBA00038093"/>
    </source>
</evidence>
<comment type="cofactor">
    <cofactor evidence="1 8">
        <name>Mg(2+)</name>
        <dbReference type="ChEBI" id="CHEBI:18420"/>
    </cofactor>
</comment>
<name>A0A1Y1QHG0_9GAMM</name>
<evidence type="ECO:0000313" key="11">
    <source>
        <dbReference type="Proteomes" id="UP000192491"/>
    </source>
</evidence>
<dbReference type="PANTHER" id="PTHR33653">
    <property type="entry name" value="RIBONUCLEASE VAPC2"/>
    <property type="match status" value="1"/>
</dbReference>
<dbReference type="GO" id="GO:0000287">
    <property type="term" value="F:magnesium ion binding"/>
    <property type="evidence" value="ECO:0007669"/>
    <property type="project" value="UniProtKB-UniRule"/>
</dbReference>
<evidence type="ECO:0000256" key="5">
    <source>
        <dbReference type="ARBA" id="ARBA00022801"/>
    </source>
</evidence>
<feature type="binding site" evidence="8">
    <location>
        <position position="8"/>
    </location>
    <ligand>
        <name>Mg(2+)</name>
        <dbReference type="ChEBI" id="CHEBI:18420"/>
    </ligand>
</feature>
<reference evidence="10 11" key="1">
    <citation type="submission" date="2017-01" db="EMBL/GenBank/DDBJ databases">
        <title>Novel large sulfur bacteria in the metagenomes of groundwater-fed chemosynthetic microbial mats in the Lake Huron basin.</title>
        <authorList>
            <person name="Sharrar A.M."/>
            <person name="Flood B.E."/>
            <person name="Bailey J.V."/>
            <person name="Jones D.S."/>
            <person name="Biddanda B."/>
            <person name="Ruberg S.A."/>
            <person name="Marcus D.N."/>
            <person name="Dick G.J."/>
        </authorList>
    </citation>
    <scope>NUCLEOTIDE SEQUENCE [LARGE SCALE GENOMIC DNA]</scope>
    <source>
        <strain evidence="10">A8</strain>
    </source>
</reference>
<evidence type="ECO:0000256" key="6">
    <source>
        <dbReference type="ARBA" id="ARBA00022842"/>
    </source>
</evidence>
<comment type="caution">
    <text evidence="10">The sequence shown here is derived from an EMBL/GenBank/DDBJ whole genome shotgun (WGS) entry which is preliminary data.</text>
</comment>
<evidence type="ECO:0000256" key="1">
    <source>
        <dbReference type="ARBA" id="ARBA00001946"/>
    </source>
</evidence>
<accession>A0A1Y1QHG0</accession>
<dbReference type="PANTHER" id="PTHR33653:SF1">
    <property type="entry name" value="RIBONUCLEASE VAPC2"/>
    <property type="match status" value="1"/>
</dbReference>
<keyword evidence="2 8" id="KW-1277">Toxin-antitoxin system</keyword>
<dbReference type="GO" id="GO:0016787">
    <property type="term" value="F:hydrolase activity"/>
    <property type="evidence" value="ECO:0007669"/>
    <property type="project" value="UniProtKB-KW"/>
</dbReference>
<dbReference type="EMBL" id="MTEJ01000274">
    <property type="protein sequence ID" value="OQX05765.1"/>
    <property type="molecule type" value="Genomic_DNA"/>
</dbReference>
<protein>
    <recommendedName>
        <fullName evidence="8">Ribonuclease VapC</fullName>
        <shortName evidence="8">RNase VapC</shortName>
        <ecNumber evidence="8">3.1.-.-</ecNumber>
    </recommendedName>
    <alternativeName>
        <fullName evidence="8">Toxin VapC</fullName>
    </alternativeName>
</protein>
<comment type="function">
    <text evidence="8">Toxic component of a toxin-antitoxin (TA) system. An RNase.</text>
</comment>
<sequence length="130" mass="14518">MAEWTLVDTDILIDAAHKDEMAVTVLQNLESTSGLAVSIVTQMELVVGCRNKTEQRELAKFLRRFQVIHLSASISQRGLELLQQYRLSHGLLIPDGLIAATAIEAGIPLISKNQKDYRFIDGLQLFPYPP</sequence>
<feature type="domain" description="PIN" evidence="9">
    <location>
        <begin position="6"/>
        <end position="115"/>
    </location>
</feature>
<evidence type="ECO:0000313" key="10">
    <source>
        <dbReference type="EMBL" id="OQX05765.1"/>
    </source>
</evidence>
<dbReference type="InterPro" id="IPR029060">
    <property type="entry name" value="PIN-like_dom_sf"/>
</dbReference>
<evidence type="ECO:0000259" key="9">
    <source>
        <dbReference type="Pfam" id="PF01850"/>
    </source>
</evidence>
<feature type="binding site" evidence="8">
    <location>
        <position position="95"/>
    </location>
    <ligand>
        <name>Mg(2+)</name>
        <dbReference type="ChEBI" id="CHEBI:18420"/>
    </ligand>
</feature>
<dbReference type="InterPro" id="IPR050556">
    <property type="entry name" value="Type_II_TA_system_RNase"/>
</dbReference>
<dbReference type="EC" id="3.1.-.-" evidence="8"/>
<dbReference type="HAMAP" id="MF_00265">
    <property type="entry name" value="VapC_Nob1"/>
    <property type="match status" value="1"/>
</dbReference>
<keyword evidence="8" id="KW-0800">Toxin</keyword>
<dbReference type="InterPro" id="IPR022907">
    <property type="entry name" value="VapC_family"/>
</dbReference>
<keyword evidence="6 8" id="KW-0460">Magnesium</keyword>
<keyword evidence="5 8" id="KW-0378">Hydrolase</keyword>
<keyword evidence="3 8" id="KW-0540">Nuclease</keyword>
<comment type="similarity">
    <text evidence="7 8">Belongs to the PINc/VapC protein family.</text>
</comment>
<organism evidence="10 11">
    <name type="scientific">Thiothrix lacustris</name>
    <dbReference type="NCBI Taxonomy" id="525917"/>
    <lineage>
        <taxon>Bacteria</taxon>
        <taxon>Pseudomonadati</taxon>
        <taxon>Pseudomonadota</taxon>
        <taxon>Gammaproteobacteria</taxon>
        <taxon>Thiotrichales</taxon>
        <taxon>Thiotrichaceae</taxon>
        <taxon>Thiothrix</taxon>
    </lineage>
</organism>
<evidence type="ECO:0000256" key="4">
    <source>
        <dbReference type="ARBA" id="ARBA00022723"/>
    </source>
</evidence>
<dbReference type="AlphaFoldDB" id="A0A1Y1QHG0"/>
<dbReference type="CDD" id="cd18741">
    <property type="entry name" value="PIN_VapC4-5_FitB-like"/>
    <property type="match status" value="1"/>
</dbReference>
<dbReference type="Pfam" id="PF01850">
    <property type="entry name" value="PIN"/>
    <property type="match status" value="1"/>
</dbReference>
<evidence type="ECO:0000256" key="8">
    <source>
        <dbReference type="HAMAP-Rule" id="MF_00265"/>
    </source>
</evidence>
<gene>
    <name evidence="8" type="primary">vapC</name>
    <name evidence="10" type="ORF">BWK73_32650</name>
</gene>
<dbReference type="SUPFAM" id="SSF88723">
    <property type="entry name" value="PIN domain-like"/>
    <property type="match status" value="1"/>
</dbReference>
<dbReference type="InterPro" id="IPR002716">
    <property type="entry name" value="PIN_dom"/>
</dbReference>
<evidence type="ECO:0000256" key="3">
    <source>
        <dbReference type="ARBA" id="ARBA00022722"/>
    </source>
</evidence>
<dbReference type="Gene3D" id="3.40.50.1010">
    <property type="entry name" value="5'-nuclease"/>
    <property type="match status" value="1"/>
</dbReference>